<evidence type="ECO:0000256" key="1">
    <source>
        <dbReference type="SAM" id="Phobius"/>
    </source>
</evidence>
<reference evidence="2 3" key="1">
    <citation type="submission" date="2021-06" db="EMBL/GenBank/DDBJ databases">
        <authorList>
            <person name="Sun Q."/>
            <person name="Li D."/>
        </authorList>
    </citation>
    <scope>NUCLEOTIDE SEQUENCE [LARGE SCALE GENOMIC DNA]</scope>
    <source>
        <strain evidence="2 3">MSJ-11</strain>
    </source>
</reference>
<comment type="caution">
    <text evidence="2">The sequence shown here is derived from an EMBL/GenBank/DDBJ whole genome shotgun (WGS) entry which is preliminary data.</text>
</comment>
<dbReference type="Proteomes" id="UP000726170">
    <property type="component" value="Unassembled WGS sequence"/>
</dbReference>
<keyword evidence="1" id="KW-0812">Transmembrane</keyword>
<name>A0ABS6EI55_9CLOT</name>
<evidence type="ECO:0000313" key="2">
    <source>
        <dbReference type="EMBL" id="MBU5484361.1"/>
    </source>
</evidence>
<accession>A0ABS6EI55</accession>
<proteinExistence type="predicted"/>
<dbReference type="EMBL" id="JAHLQF010000002">
    <property type="protein sequence ID" value="MBU5484361.1"/>
    <property type="molecule type" value="Genomic_DNA"/>
</dbReference>
<evidence type="ECO:0000313" key="3">
    <source>
        <dbReference type="Proteomes" id="UP000726170"/>
    </source>
</evidence>
<feature type="transmembrane region" description="Helical" evidence="1">
    <location>
        <begin position="42"/>
        <end position="60"/>
    </location>
</feature>
<organism evidence="2 3">
    <name type="scientific">Clostridium mobile</name>
    <dbReference type="NCBI Taxonomy" id="2841512"/>
    <lineage>
        <taxon>Bacteria</taxon>
        <taxon>Bacillati</taxon>
        <taxon>Bacillota</taxon>
        <taxon>Clostridia</taxon>
        <taxon>Eubacteriales</taxon>
        <taxon>Clostridiaceae</taxon>
        <taxon>Clostridium</taxon>
    </lineage>
</organism>
<keyword evidence="1" id="KW-1133">Transmembrane helix</keyword>
<dbReference type="RefSeq" id="WP_216438840.1">
    <property type="nucleotide sequence ID" value="NZ_JAHLQF010000002.1"/>
</dbReference>
<protein>
    <submittedName>
        <fullName evidence="2">Uncharacterized protein</fullName>
    </submittedName>
</protein>
<keyword evidence="3" id="KW-1185">Reference proteome</keyword>
<keyword evidence="1" id="KW-0472">Membrane</keyword>
<sequence length="67" mass="7881">MFIVYILIGMTSWFRIKLAPPVEMSELNGMMYYFYHNFIHAWGFKVIVALIIATIVSLIIRKRAINN</sequence>
<gene>
    <name evidence="2" type="ORF">KQI86_08470</name>
</gene>